<dbReference type="Proteomes" id="UP000198381">
    <property type="component" value="Unassembled WGS sequence"/>
</dbReference>
<reference evidence="1 2" key="1">
    <citation type="submission" date="2016-11" db="EMBL/GenBank/DDBJ databases">
        <title>Whole genomes of Flavobacteriaceae.</title>
        <authorList>
            <person name="Stine C."/>
            <person name="Li C."/>
            <person name="Tadesse D."/>
        </authorList>
    </citation>
    <scope>NUCLEOTIDE SEQUENCE [LARGE SCALE GENOMIC DNA]</scope>
    <source>
        <strain evidence="1 2">CCUG 60112</strain>
    </source>
</reference>
<dbReference type="RefSeq" id="WP_089058194.1">
    <property type="nucleotide sequence ID" value="NZ_MUHD01000021.1"/>
</dbReference>
<sequence>MNKKEKSLILNFFQITEELRKEQIINSSRYLGDIAEYICETIYSLKLCDNKREIGYDAVDLETKKIKYQIKINNSTEKTNQHIGNKEHYNYLLLLITSDSKLYSSNLKHKIAVYKFAKEDLPKTKNIAKTFISKFEPELYLDENLNIVKK</sequence>
<dbReference type="EMBL" id="MUHD01000021">
    <property type="protein sequence ID" value="OXB07119.1"/>
    <property type="molecule type" value="Genomic_DNA"/>
</dbReference>
<name>A0ABX4CTZ8_9FLAO</name>
<accession>A0ABX4CTZ8</accession>
<keyword evidence="2" id="KW-1185">Reference proteome</keyword>
<gene>
    <name evidence="1" type="ORF">B0A81_11620</name>
</gene>
<organism evidence="1 2">
    <name type="scientific">Flavobacterium plurextorum</name>
    <dbReference type="NCBI Taxonomy" id="1114867"/>
    <lineage>
        <taxon>Bacteria</taxon>
        <taxon>Pseudomonadati</taxon>
        <taxon>Bacteroidota</taxon>
        <taxon>Flavobacteriia</taxon>
        <taxon>Flavobacteriales</taxon>
        <taxon>Flavobacteriaceae</taxon>
        <taxon>Flavobacterium</taxon>
    </lineage>
</organism>
<proteinExistence type="predicted"/>
<protein>
    <submittedName>
        <fullName evidence="1">Uncharacterized protein</fullName>
    </submittedName>
</protein>
<evidence type="ECO:0000313" key="2">
    <source>
        <dbReference type="Proteomes" id="UP000198381"/>
    </source>
</evidence>
<evidence type="ECO:0000313" key="1">
    <source>
        <dbReference type="EMBL" id="OXB07119.1"/>
    </source>
</evidence>
<comment type="caution">
    <text evidence="1">The sequence shown here is derived from an EMBL/GenBank/DDBJ whole genome shotgun (WGS) entry which is preliminary data.</text>
</comment>